<dbReference type="Pfam" id="PF01381">
    <property type="entry name" value="HTH_3"/>
    <property type="match status" value="1"/>
</dbReference>
<dbReference type="EMBL" id="CP023777">
    <property type="protein sequence ID" value="ATL46794.1"/>
    <property type="molecule type" value="Genomic_DNA"/>
</dbReference>
<accession>A0A291QSH9</accession>
<evidence type="ECO:0000259" key="1">
    <source>
        <dbReference type="PROSITE" id="PS50943"/>
    </source>
</evidence>
<dbReference type="AlphaFoldDB" id="A0A291QSH9"/>
<dbReference type="SMART" id="SM00530">
    <property type="entry name" value="HTH_XRE"/>
    <property type="match status" value="2"/>
</dbReference>
<organism evidence="2 3">
    <name type="scientific">Chitinophaga caeni</name>
    <dbReference type="NCBI Taxonomy" id="2029983"/>
    <lineage>
        <taxon>Bacteria</taxon>
        <taxon>Pseudomonadati</taxon>
        <taxon>Bacteroidota</taxon>
        <taxon>Chitinophagia</taxon>
        <taxon>Chitinophagales</taxon>
        <taxon>Chitinophagaceae</taxon>
        <taxon>Chitinophaga</taxon>
    </lineage>
</organism>
<dbReference type="Pfam" id="PF13443">
    <property type="entry name" value="HTH_26"/>
    <property type="match status" value="1"/>
</dbReference>
<gene>
    <name evidence="2" type="ORF">COR50_06165</name>
</gene>
<dbReference type="CDD" id="cd00093">
    <property type="entry name" value="HTH_XRE"/>
    <property type="match status" value="2"/>
</dbReference>
<sequence>MSAGSQNIIDEGARLKQVIKDLGMTYVDFGSKVKLSNQSVHRYFKNNSIKRTTIARFCKALGISLEEFYDWKGPKREPGQKFHYGERLKNLIVERDIKRNKLAEKMGISRRALYNIFEREVFDPHLLRKVCEALPIHESEFLLDANLQDPDQSYETAEQVKWREKYYQLLEIHNELLRENAALRARLQA</sequence>
<dbReference type="GO" id="GO:0003677">
    <property type="term" value="F:DNA binding"/>
    <property type="evidence" value="ECO:0007669"/>
    <property type="project" value="InterPro"/>
</dbReference>
<dbReference type="Gene3D" id="1.10.260.40">
    <property type="entry name" value="lambda repressor-like DNA-binding domains"/>
    <property type="match status" value="2"/>
</dbReference>
<dbReference type="InterPro" id="IPR001387">
    <property type="entry name" value="Cro/C1-type_HTH"/>
</dbReference>
<dbReference type="OrthoDB" id="660795at2"/>
<dbReference type="KEGG" id="cbae:COR50_06165"/>
<dbReference type="Proteomes" id="UP000220133">
    <property type="component" value="Chromosome"/>
</dbReference>
<keyword evidence="3" id="KW-1185">Reference proteome</keyword>
<name>A0A291QSH9_9BACT</name>
<dbReference type="RefSeq" id="WP_098193181.1">
    <property type="nucleotide sequence ID" value="NZ_CP023777.1"/>
</dbReference>
<feature type="domain" description="HTH cro/C1-type" evidence="1">
    <location>
        <begin position="15"/>
        <end position="68"/>
    </location>
</feature>
<dbReference type="PROSITE" id="PS50943">
    <property type="entry name" value="HTH_CROC1"/>
    <property type="match status" value="2"/>
</dbReference>
<dbReference type="SUPFAM" id="SSF47413">
    <property type="entry name" value="lambda repressor-like DNA-binding domains"/>
    <property type="match status" value="2"/>
</dbReference>
<feature type="domain" description="HTH cro/C1-type" evidence="1">
    <location>
        <begin position="88"/>
        <end position="141"/>
    </location>
</feature>
<evidence type="ECO:0000313" key="3">
    <source>
        <dbReference type="Proteomes" id="UP000220133"/>
    </source>
</evidence>
<proteinExistence type="predicted"/>
<protein>
    <recommendedName>
        <fullName evidence="1">HTH cro/C1-type domain-containing protein</fullName>
    </recommendedName>
</protein>
<reference evidence="2 3" key="1">
    <citation type="submission" date="2017-10" db="EMBL/GenBank/DDBJ databases">
        <title>Paenichitinophaga pekingensis gen. nov., sp. nov., isolated from activated sludge.</title>
        <authorList>
            <person name="Jin D."/>
            <person name="Kong X."/>
            <person name="Deng Y."/>
            <person name="Bai Z."/>
        </authorList>
    </citation>
    <scope>NUCLEOTIDE SEQUENCE [LARGE SCALE GENOMIC DNA]</scope>
    <source>
        <strain evidence="2 3">13</strain>
    </source>
</reference>
<evidence type="ECO:0000313" key="2">
    <source>
        <dbReference type="EMBL" id="ATL46794.1"/>
    </source>
</evidence>
<dbReference type="InterPro" id="IPR010982">
    <property type="entry name" value="Lambda_DNA-bd_dom_sf"/>
</dbReference>